<evidence type="ECO:0000313" key="2">
    <source>
        <dbReference type="EMBL" id="GHO53204.1"/>
    </source>
</evidence>
<accession>A0ABQ3UKF7</accession>
<dbReference type="EMBL" id="BNJG01000001">
    <property type="protein sequence ID" value="GHO53204.1"/>
    <property type="molecule type" value="Genomic_DNA"/>
</dbReference>
<keyword evidence="1" id="KW-0812">Transmembrane</keyword>
<gene>
    <name evidence="2" type="ORF">KSB_16790</name>
</gene>
<feature type="transmembrane region" description="Helical" evidence="1">
    <location>
        <begin position="47"/>
        <end position="65"/>
    </location>
</feature>
<evidence type="ECO:0000256" key="1">
    <source>
        <dbReference type="SAM" id="Phobius"/>
    </source>
</evidence>
<keyword evidence="1" id="KW-1133">Transmembrane helix</keyword>
<reference evidence="2 3" key="1">
    <citation type="journal article" date="2021" name="Int. J. Syst. Evol. Microbiol.">
        <title>Reticulibacter mediterranei gen. nov., sp. nov., within the new family Reticulibacteraceae fam. nov., and Ktedonospora formicarum gen. nov., sp. nov., Ktedonobacter robiniae sp. nov., Dictyobacter formicarum sp. nov. and Dictyobacter arantiisoli sp. nov., belonging to the class Ktedonobacteria.</title>
        <authorList>
            <person name="Yabe S."/>
            <person name="Zheng Y."/>
            <person name="Wang C.M."/>
            <person name="Sakai Y."/>
            <person name="Abe K."/>
            <person name="Yokota A."/>
            <person name="Donadio S."/>
            <person name="Cavaletti L."/>
            <person name="Monciardini P."/>
        </authorList>
    </citation>
    <scope>NUCLEOTIDE SEQUENCE [LARGE SCALE GENOMIC DNA]</scope>
    <source>
        <strain evidence="2 3">SOSP1-30</strain>
    </source>
</reference>
<sequence length="165" mass="18183">MASSPASSKQVFIGPGLSRFKLVVTVIGIIAITALVLWIAIHQGASVLASTIIAILFILGFAIYLRIVAPIPFTIALEPDALVRRNKSGEDVIIPWENLTKIKEEFFPNGKRISVIAYRKVTEPGMKAKAWAVYRDDVTDLDGLAEALKQNHPDTCQWESETVHE</sequence>
<protein>
    <recommendedName>
        <fullName evidence="4">PH domain-containing protein</fullName>
    </recommendedName>
</protein>
<keyword evidence="3" id="KW-1185">Reference proteome</keyword>
<keyword evidence="1" id="KW-0472">Membrane</keyword>
<name>A0ABQ3UKF7_9CHLR</name>
<evidence type="ECO:0000313" key="3">
    <source>
        <dbReference type="Proteomes" id="UP000654345"/>
    </source>
</evidence>
<dbReference type="Proteomes" id="UP000654345">
    <property type="component" value="Unassembled WGS sequence"/>
</dbReference>
<dbReference type="RefSeq" id="WP_201370035.1">
    <property type="nucleotide sequence ID" value="NZ_BNJG01000001.1"/>
</dbReference>
<feature type="transmembrane region" description="Helical" evidence="1">
    <location>
        <begin position="20"/>
        <end position="41"/>
    </location>
</feature>
<organism evidence="2 3">
    <name type="scientific">Ktedonobacter robiniae</name>
    <dbReference type="NCBI Taxonomy" id="2778365"/>
    <lineage>
        <taxon>Bacteria</taxon>
        <taxon>Bacillati</taxon>
        <taxon>Chloroflexota</taxon>
        <taxon>Ktedonobacteria</taxon>
        <taxon>Ktedonobacterales</taxon>
        <taxon>Ktedonobacteraceae</taxon>
        <taxon>Ktedonobacter</taxon>
    </lineage>
</organism>
<proteinExistence type="predicted"/>
<evidence type="ECO:0008006" key="4">
    <source>
        <dbReference type="Google" id="ProtNLM"/>
    </source>
</evidence>
<comment type="caution">
    <text evidence="2">The sequence shown here is derived from an EMBL/GenBank/DDBJ whole genome shotgun (WGS) entry which is preliminary data.</text>
</comment>